<evidence type="ECO:0000256" key="1">
    <source>
        <dbReference type="SAM" id="MobiDB-lite"/>
    </source>
</evidence>
<reference evidence="2" key="1">
    <citation type="submission" date="2015-05" db="EMBL/GenBank/DDBJ databases">
        <title>Permanent draft genome of Rhodopirellula islandicus K833.</title>
        <authorList>
            <person name="Kizina J."/>
            <person name="Richter M."/>
            <person name="Glockner F.O."/>
            <person name="Harder J."/>
        </authorList>
    </citation>
    <scope>NUCLEOTIDE SEQUENCE [LARGE SCALE GENOMIC DNA]</scope>
    <source>
        <strain evidence="2">K833</strain>
    </source>
</reference>
<dbReference type="PATRIC" id="fig|595434.4.peg.2540"/>
<dbReference type="AlphaFoldDB" id="A0A0J1BFL9"/>
<protein>
    <submittedName>
        <fullName evidence="2">Uncharacterized protein</fullName>
    </submittedName>
</protein>
<dbReference type="Proteomes" id="UP000036367">
    <property type="component" value="Unassembled WGS sequence"/>
</dbReference>
<accession>A0A0J1BFL9</accession>
<organism evidence="2 3">
    <name type="scientific">Rhodopirellula islandica</name>
    <dbReference type="NCBI Taxonomy" id="595434"/>
    <lineage>
        <taxon>Bacteria</taxon>
        <taxon>Pseudomonadati</taxon>
        <taxon>Planctomycetota</taxon>
        <taxon>Planctomycetia</taxon>
        <taxon>Pirellulales</taxon>
        <taxon>Pirellulaceae</taxon>
        <taxon>Rhodopirellula</taxon>
    </lineage>
</organism>
<keyword evidence="3" id="KW-1185">Reference proteome</keyword>
<gene>
    <name evidence="2" type="ORF">RISK_002669</name>
</gene>
<feature type="compositionally biased region" description="Polar residues" evidence="1">
    <location>
        <begin position="9"/>
        <end position="18"/>
    </location>
</feature>
<evidence type="ECO:0000313" key="2">
    <source>
        <dbReference type="EMBL" id="KLU05306.1"/>
    </source>
</evidence>
<name>A0A0J1BFL9_RHOIS</name>
<comment type="caution">
    <text evidence="2">The sequence shown here is derived from an EMBL/GenBank/DDBJ whole genome shotgun (WGS) entry which is preliminary data.</text>
</comment>
<sequence>MHDGPIRGETQTPATIHFSNAPWAKPWNQIGIRNQSVKGDGLSTQSSTTFEPVGWALLPA</sequence>
<feature type="region of interest" description="Disordered" evidence="1">
    <location>
        <begin position="1"/>
        <end position="22"/>
    </location>
</feature>
<proteinExistence type="predicted"/>
<dbReference type="EMBL" id="LECT01000020">
    <property type="protein sequence ID" value="KLU05306.1"/>
    <property type="molecule type" value="Genomic_DNA"/>
</dbReference>
<evidence type="ECO:0000313" key="3">
    <source>
        <dbReference type="Proteomes" id="UP000036367"/>
    </source>
</evidence>